<keyword evidence="1" id="KW-0732">Signal</keyword>
<feature type="signal peptide" evidence="1">
    <location>
        <begin position="1"/>
        <end position="20"/>
    </location>
</feature>
<dbReference type="Pfam" id="PF12680">
    <property type="entry name" value="SnoaL_2"/>
    <property type="match status" value="1"/>
</dbReference>
<protein>
    <submittedName>
        <fullName evidence="3">Nuclear transport factor 2 family protein</fullName>
    </submittedName>
</protein>
<dbReference type="Proteomes" id="UP001595904">
    <property type="component" value="Unassembled WGS sequence"/>
</dbReference>
<gene>
    <name evidence="3" type="ORF">ACFPN2_28970</name>
</gene>
<evidence type="ECO:0000256" key="1">
    <source>
        <dbReference type="SAM" id="SignalP"/>
    </source>
</evidence>
<sequence length="147" mass="16123">MKYLFAGAAGLLLAASVGLAGSANDLPANKALVESFFRAVESRDKQTVTKIVREDYIQHMPMIPSGRAAILNYIDMMAPKGKGVMPKFARVVAEGDLVVVHFRREDPNGPVATMEIFRIQDGQIAEHWAVTESIPPEDKARNRNGMI</sequence>
<evidence type="ECO:0000313" key="3">
    <source>
        <dbReference type="EMBL" id="MFC4313146.1"/>
    </source>
</evidence>
<proteinExistence type="predicted"/>
<dbReference type="SUPFAM" id="SSF54427">
    <property type="entry name" value="NTF2-like"/>
    <property type="match status" value="1"/>
</dbReference>
<evidence type="ECO:0000313" key="4">
    <source>
        <dbReference type="Proteomes" id="UP001595904"/>
    </source>
</evidence>
<dbReference type="RefSeq" id="WP_380603204.1">
    <property type="nucleotide sequence ID" value="NZ_JBHSDU010000015.1"/>
</dbReference>
<evidence type="ECO:0000259" key="2">
    <source>
        <dbReference type="Pfam" id="PF12680"/>
    </source>
</evidence>
<accession>A0ABV8SZT4</accession>
<comment type="caution">
    <text evidence="3">The sequence shown here is derived from an EMBL/GenBank/DDBJ whole genome shotgun (WGS) entry which is preliminary data.</text>
</comment>
<reference evidence="4" key="1">
    <citation type="journal article" date="2019" name="Int. J. Syst. Evol. Microbiol.">
        <title>The Global Catalogue of Microorganisms (GCM) 10K type strain sequencing project: providing services to taxonomists for standard genome sequencing and annotation.</title>
        <authorList>
            <consortium name="The Broad Institute Genomics Platform"/>
            <consortium name="The Broad Institute Genome Sequencing Center for Infectious Disease"/>
            <person name="Wu L."/>
            <person name="Ma J."/>
        </authorList>
    </citation>
    <scope>NUCLEOTIDE SEQUENCE [LARGE SCALE GENOMIC DNA]</scope>
    <source>
        <strain evidence="4">CGMCC 1.10759</strain>
    </source>
</reference>
<feature type="chain" id="PRO_5047145990" evidence="1">
    <location>
        <begin position="21"/>
        <end position="147"/>
    </location>
</feature>
<keyword evidence="4" id="KW-1185">Reference proteome</keyword>
<name>A0ABV8SZT4_9GAMM</name>
<dbReference type="InterPro" id="IPR032710">
    <property type="entry name" value="NTF2-like_dom_sf"/>
</dbReference>
<dbReference type="Gene3D" id="3.10.450.50">
    <property type="match status" value="1"/>
</dbReference>
<dbReference type="EMBL" id="JBHSDU010000015">
    <property type="protein sequence ID" value="MFC4313146.1"/>
    <property type="molecule type" value="Genomic_DNA"/>
</dbReference>
<dbReference type="InterPro" id="IPR037401">
    <property type="entry name" value="SnoaL-like"/>
</dbReference>
<feature type="domain" description="SnoaL-like" evidence="2">
    <location>
        <begin position="33"/>
        <end position="127"/>
    </location>
</feature>
<organism evidence="3 4">
    <name type="scientific">Steroidobacter flavus</name>
    <dbReference type="NCBI Taxonomy" id="1842136"/>
    <lineage>
        <taxon>Bacteria</taxon>
        <taxon>Pseudomonadati</taxon>
        <taxon>Pseudomonadota</taxon>
        <taxon>Gammaproteobacteria</taxon>
        <taxon>Steroidobacterales</taxon>
        <taxon>Steroidobacteraceae</taxon>
        <taxon>Steroidobacter</taxon>
    </lineage>
</organism>